<dbReference type="GO" id="GO:0005829">
    <property type="term" value="C:cytosol"/>
    <property type="evidence" value="ECO:0007669"/>
    <property type="project" value="TreeGrafter"/>
</dbReference>
<dbReference type="GO" id="GO:0002181">
    <property type="term" value="P:cytoplasmic translation"/>
    <property type="evidence" value="ECO:0007669"/>
    <property type="project" value="TreeGrafter"/>
</dbReference>
<dbReference type="GeneID" id="9061070"/>
<organism evidence="8">
    <name type="scientific">Perkinsus marinus (strain ATCC 50983 / TXsc)</name>
    <dbReference type="NCBI Taxonomy" id="423536"/>
    <lineage>
        <taxon>Eukaryota</taxon>
        <taxon>Sar</taxon>
        <taxon>Alveolata</taxon>
        <taxon>Perkinsozoa</taxon>
        <taxon>Perkinsea</taxon>
        <taxon>Perkinsida</taxon>
        <taxon>Perkinsidae</taxon>
        <taxon>Perkinsus</taxon>
    </lineage>
</organism>
<gene>
    <name evidence="7" type="ORF">Pmar_PMAR003547</name>
</gene>
<dbReference type="OMA" id="CPNYLAA"/>
<feature type="compositionally biased region" description="Basic and acidic residues" evidence="5">
    <location>
        <begin position="1"/>
        <end position="30"/>
    </location>
</feature>
<keyword evidence="3 4" id="KW-0862">Zinc</keyword>
<keyword evidence="8" id="KW-1185">Reference proteome</keyword>
<dbReference type="GO" id="GO:0008270">
    <property type="term" value="F:zinc ion binding"/>
    <property type="evidence" value="ECO:0007669"/>
    <property type="project" value="UniProtKB-KW"/>
</dbReference>
<dbReference type="GO" id="GO:0003729">
    <property type="term" value="F:mRNA binding"/>
    <property type="evidence" value="ECO:0007669"/>
    <property type="project" value="TreeGrafter"/>
</dbReference>
<dbReference type="Pfam" id="PF16543">
    <property type="entry name" value="DFRP_C"/>
    <property type="match status" value="1"/>
</dbReference>
<evidence type="ECO:0000256" key="1">
    <source>
        <dbReference type="ARBA" id="ARBA00022723"/>
    </source>
</evidence>
<dbReference type="OrthoDB" id="278280at2759"/>
<feature type="zinc finger region" description="C3H1-type" evidence="4">
    <location>
        <begin position="159"/>
        <end position="196"/>
    </location>
</feature>
<sequence length="337" mass="38799">MAPKGGKKEDRGADKAKMKARERVAEDKTFGLKNKNKSHKVQRYVQEVQAAAKAKPGQRGPQKNEFEKREDKKKEEQRQFLLQSIFSGVQLETKKDKKKAAKQRKKEEKYGKIDLYSDNRNNREESEEEKKQDTMDHWDQAKLEQVIKTKHNASNQNHPTEIICKYFLDAVEKGVYGWFWVCPDGGDKCKYRHALPPGYVLKKKKADDDDDYDNGPSIDEIIEQERQALPAGGTPVTLETFTAWKKKKQEEREAEEERKKQERIAQAKKEKRSVMSGRDLFTFDPTLFVDDDDASSESSYEESDDEDDDGVDTPQHVLQSSAAAALFSKDEELPDDD</sequence>
<keyword evidence="2 4" id="KW-0863">Zinc-finger</keyword>
<dbReference type="Proteomes" id="UP000007800">
    <property type="component" value="Unassembled WGS sequence"/>
</dbReference>
<feature type="domain" description="C3H1-type" evidence="6">
    <location>
        <begin position="159"/>
        <end position="196"/>
    </location>
</feature>
<feature type="region of interest" description="Disordered" evidence="5">
    <location>
        <begin position="91"/>
        <end position="136"/>
    </location>
</feature>
<feature type="region of interest" description="Disordered" evidence="5">
    <location>
        <begin position="1"/>
        <end position="77"/>
    </location>
</feature>
<dbReference type="Gene3D" id="6.20.400.10">
    <property type="match status" value="1"/>
</dbReference>
<dbReference type="InterPro" id="IPR000571">
    <property type="entry name" value="Znf_CCCH"/>
</dbReference>
<dbReference type="InParanoid" id="C5KHM2"/>
<feature type="compositionally biased region" description="Basic and acidic residues" evidence="5">
    <location>
        <begin position="105"/>
        <end position="136"/>
    </location>
</feature>
<accession>C5KHM2</accession>
<evidence type="ECO:0000256" key="4">
    <source>
        <dbReference type="PROSITE-ProRule" id="PRU00723"/>
    </source>
</evidence>
<feature type="compositionally biased region" description="Basic and acidic residues" evidence="5">
    <location>
        <begin position="62"/>
        <end position="77"/>
    </location>
</feature>
<dbReference type="AlphaFoldDB" id="C5KHM2"/>
<evidence type="ECO:0000256" key="5">
    <source>
        <dbReference type="SAM" id="MobiDB-lite"/>
    </source>
</evidence>
<dbReference type="PROSITE" id="PS50103">
    <property type="entry name" value="ZF_C3H1"/>
    <property type="match status" value="1"/>
</dbReference>
<proteinExistence type="predicted"/>
<evidence type="ECO:0000313" key="8">
    <source>
        <dbReference type="Proteomes" id="UP000007800"/>
    </source>
</evidence>
<keyword evidence="1 4" id="KW-0479">Metal-binding</keyword>
<protein>
    <submittedName>
        <fullName evidence="7">Glutamic acid-rich protein, putative</fullName>
    </submittedName>
</protein>
<dbReference type="RefSeq" id="XP_002784288.1">
    <property type="nucleotide sequence ID" value="XM_002784242.1"/>
</dbReference>
<evidence type="ECO:0000313" key="7">
    <source>
        <dbReference type="EMBL" id="EER16084.1"/>
    </source>
</evidence>
<dbReference type="PANTHER" id="PTHR12681:SF0">
    <property type="entry name" value="ZINC FINGER CCCH DOMAIN-CONTAINING PROTEIN 15"/>
    <property type="match status" value="1"/>
</dbReference>
<evidence type="ECO:0000259" key="6">
    <source>
        <dbReference type="PROSITE" id="PS50103"/>
    </source>
</evidence>
<feature type="region of interest" description="Disordered" evidence="5">
    <location>
        <begin position="246"/>
        <end position="337"/>
    </location>
</feature>
<feature type="compositionally biased region" description="Acidic residues" evidence="5">
    <location>
        <begin position="289"/>
        <end position="311"/>
    </location>
</feature>
<name>C5KHM2_PERM5</name>
<dbReference type="FunCoup" id="C5KHM2">
    <property type="interactions" value="1328"/>
</dbReference>
<dbReference type="EMBL" id="GG673069">
    <property type="protein sequence ID" value="EER16084.1"/>
    <property type="molecule type" value="Genomic_DNA"/>
</dbReference>
<evidence type="ECO:0000256" key="2">
    <source>
        <dbReference type="ARBA" id="ARBA00022771"/>
    </source>
</evidence>
<reference evidence="7 8" key="1">
    <citation type="submission" date="2008-07" db="EMBL/GenBank/DDBJ databases">
        <authorList>
            <person name="El-Sayed N."/>
            <person name="Caler E."/>
            <person name="Inman J."/>
            <person name="Amedeo P."/>
            <person name="Hass B."/>
            <person name="Wortman J."/>
        </authorList>
    </citation>
    <scope>NUCLEOTIDE SEQUENCE [LARGE SCALE GENOMIC DNA]</scope>
    <source>
        <strain evidence="8">ATCC 50983 / TXsc</strain>
    </source>
</reference>
<dbReference type="PANTHER" id="PTHR12681">
    <property type="entry name" value="ZINC FINGER-CONTAINING PROTEIN P48ZNF"/>
    <property type="match status" value="1"/>
</dbReference>
<feature type="compositionally biased region" description="Basic and acidic residues" evidence="5">
    <location>
        <begin position="248"/>
        <end position="268"/>
    </location>
</feature>
<dbReference type="InterPro" id="IPR032378">
    <property type="entry name" value="ZC3H15/TMA46_C"/>
</dbReference>
<evidence type="ECO:0000256" key="3">
    <source>
        <dbReference type="ARBA" id="ARBA00022833"/>
    </source>
</evidence>